<dbReference type="AlphaFoldDB" id="A0A974NWD7"/>
<sequence>MTARPLTPGETELARGMFGAAIDYAPVRIIQKKWAFFQPRDTVMAPTGNIHFHPHGTLYRDDFAVADRAIQALFLHEMTHIWQHQKGIFLPLKRHPFCRYDYAIRPGLPLHRYGLEQQAEIVRHAFLLRCGCTVPGAPALQQYETILPFTRGG</sequence>
<proteinExistence type="predicted"/>
<keyword evidence="2" id="KW-1185">Reference proteome</keyword>
<organism evidence="1 2">
    <name type="scientific">Sphingomonas aliaeris</name>
    <dbReference type="NCBI Taxonomy" id="2759526"/>
    <lineage>
        <taxon>Bacteria</taxon>
        <taxon>Pseudomonadati</taxon>
        <taxon>Pseudomonadota</taxon>
        <taxon>Alphaproteobacteria</taxon>
        <taxon>Sphingomonadales</taxon>
        <taxon>Sphingomonadaceae</taxon>
        <taxon>Sphingomonas</taxon>
    </lineage>
</organism>
<dbReference type="RefSeq" id="WP_202095037.1">
    <property type="nucleotide sequence ID" value="NZ_CP061035.1"/>
</dbReference>
<evidence type="ECO:0000313" key="1">
    <source>
        <dbReference type="EMBL" id="QQV78107.1"/>
    </source>
</evidence>
<accession>A0A974NWD7</accession>
<protein>
    <submittedName>
        <fullName evidence="1">Vgr related protein</fullName>
    </submittedName>
</protein>
<reference evidence="2" key="1">
    <citation type="submission" date="2020-09" db="EMBL/GenBank/DDBJ databases">
        <title>Sphingomonas sp., a new species isolated from pork steak.</title>
        <authorList>
            <person name="Heidler von Heilborn D."/>
        </authorList>
    </citation>
    <scope>NUCLEOTIDE SEQUENCE [LARGE SCALE GENOMIC DNA]</scope>
</reference>
<gene>
    <name evidence="1" type="ORF">H5J25_05095</name>
</gene>
<dbReference type="EMBL" id="CP061035">
    <property type="protein sequence ID" value="QQV78107.1"/>
    <property type="molecule type" value="Genomic_DNA"/>
</dbReference>
<name>A0A974NWD7_9SPHN</name>
<evidence type="ECO:0000313" key="2">
    <source>
        <dbReference type="Proteomes" id="UP000595894"/>
    </source>
</evidence>
<dbReference type="KEGG" id="sari:H5J25_05095"/>
<dbReference type="Proteomes" id="UP000595894">
    <property type="component" value="Chromosome"/>
</dbReference>